<evidence type="ECO:0000259" key="1">
    <source>
        <dbReference type="PROSITE" id="PS51677"/>
    </source>
</evidence>
<dbReference type="InterPro" id="IPR012854">
    <property type="entry name" value="Cu_amine_oxidase-like_N"/>
</dbReference>
<dbReference type="EMBL" id="FTNK01000019">
    <property type="protein sequence ID" value="SIR56449.1"/>
    <property type="molecule type" value="Genomic_DNA"/>
</dbReference>
<dbReference type="InterPro" id="IPR036582">
    <property type="entry name" value="Mao_N_sf"/>
</dbReference>
<reference evidence="2 3" key="1">
    <citation type="submission" date="2017-01" db="EMBL/GenBank/DDBJ databases">
        <authorList>
            <person name="Varghese N."/>
            <person name="Submissions S."/>
        </authorList>
    </citation>
    <scope>NUCLEOTIDE SEQUENCE [LARGE SCALE GENOMIC DNA]</scope>
    <source>
        <strain evidence="2 3">ATCC 23464</strain>
    </source>
</reference>
<dbReference type="PANTHER" id="PTHR10587:SF125">
    <property type="entry name" value="POLYSACCHARIDE DEACETYLASE YHEN-RELATED"/>
    <property type="match status" value="1"/>
</dbReference>
<proteinExistence type="predicted"/>
<name>A0ABY1KBP4_9BACL</name>
<protein>
    <submittedName>
        <fullName evidence="2">Copper amine oxidase N-terminal domain-containing protein</fullName>
    </submittedName>
</protein>
<dbReference type="RefSeq" id="WP_244556050.1">
    <property type="nucleotide sequence ID" value="NZ_FTNK01000019.1"/>
</dbReference>
<dbReference type="Pfam" id="PF01522">
    <property type="entry name" value="Polysacc_deac_1"/>
    <property type="match status" value="1"/>
</dbReference>
<dbReference type="InterPro" id="IPR002509">
    <property type="entry name" value="NODB_dom"/>
</dbReference>
<comment type="caution">
    <text evidence="2">The sequence shown here is derived from an EMBL/GenBank/DDBJ whole genome shotgun (WGS) entry which is preliminary data.</text>
</comment>
<dbReference type="Proteomes" id="UP000186666">
    <property type="component" value="Unassembled WGS sequence"/>
</dbReference>
<evidence type="ECO:0000313" key="2">
    <source>
        <dbReference type="EMBL" id="SIR56449.1"/>
    </source>
</evidence>
<dbReference type="PANTHER" id="PTHR10587">
    <property type="entry name" value="GLYCOSYL TRANSFERASE-RELATED"/>
    <property type="match status" value="1"/>
</dbReference>
<organism evidence="2 3">
    <name type="scientific">Paenibacillus macquariensis</name>
    <dbReference type="NCBI Taxonomy" id="948756"/>
    <lineage>
        <taxon>Bacteria</taxon>
        <taxon>Bacillati</taxon>
        <taxon>Bacillota</taxon>
        <taxon>Bacilli</taxon>
        <taxon>Bacillales</taxon>
        <taxon>Paenibacillaceae</taxon>
        <taxon>Paenibacillus</taxon>
    </lineage>
</organism>
<dbReference type="Pfam" id="PF07833">
    <property type="entry name" value="Cu_amine_oxidN1"/>
    <property type="match status" value="1"/>
</dbReference>
<sequence>MIKSFFIGNKQKFLFVFLMLLLAVLIIPLQGRQDINPPLDITSTPYTTSLSSSIGTSTPNQESSLLDYQATSSPTLELLSSTTKSQSDTSLSQKTVYLTFDDGPSKLTSEVLDILKESNIHATFFVLGEQVKRFPELVTRVIEEGHALGNHTYNHNYEELYKGFSPFWSQIKQTEEAMASITGAHTSLIRAPGGTAGHFDDTYFKLLKEGGYQVVDWNVDSGDSKRRGVPHNEIIKEATTEIHNNQVVVLMHDGSGHEETVKALPKIISYYKDKGYKFDILTPDLPEIQSFQFKVTQSAKALKRPQPSEEWIATNVTPNAELFSHGKRLVMEIGRMETEFKQGEYRISDGKIMVPLRTMMDKIGVSVRWDVKNKLAIIDTGLNTLQISVTTGEWTSSKKDAIVRTMNVPVQMNGDALWVPLREVLSATGHNPISIQVNDQEWRIRTL</sequence>
<dbReference type="SUPFAM" id="SSF88713">
    <property type="entry name" value="Glycoside hydrolase/deacetylase"/>
    <property type="match status" value="1"/>
</dbReference>
<accession>A0ABY1KBP4</accession>
<dbReference type="SUPFAM" id="SSF55383">
    <property type="entry name" value="Copper amine oxidase, domain N"/>
    <property type="match status" value="1"/>
</dbReference>
<gene>
    <name evidence="2" type="ORF">SAMN05421578_11912</name>
</gene>
<dbReference type="InterPro" id="IPR050248">
    <property type="entry name" value="Polysacc_deacetylase_ArnD"/>
</dbReference>
<dbReference type="Gene3D" id="3.30.457.10">
    <property type="entry name" value="Copper amine oxidase-like, N-terminal domain"/>
    <property type="match status" value="1"/>
</dbReference>
<dbReference type="Gene3D" id="3.20.20.370">
    <property type="entry name" value="Glycoside hydrolase/deacetylase"/>
    <property type="match status" value="1"/>
</dbReference>
<dbReference type="CDD" id="cd10944">
    <property type="entry name" value="CE4_SmPgdA_like"/>
    <property type="match status" value="1"/>
</dbReference>
<dbReference type="InterPro" id="IPR011330">
    <property type="entry name" value="Glyco_hydro/deAcase_b/a-brl"/>
</dbReference>
<dbReference type="PROSITE" id="PS51677">
    <property type="entry name" value="NODB"/>
    <property type="match status" value="1"/>
</dbReference>
<keyword evidence="3" id="KW-1185">Reference proteome</keyword>
<evidence type="ECO:0000313" key="3">
    <source>
        <dbReference type="Proteomes" id="UP000186666"/>
    </source>
</evidence>
<feature type="domain" description="NodB homology" evidence="1">
    <location>
        <begin position="94"/>
        <end position="279"/>
    </location>
</feature>